<feature type="non-terminal residue" evidence="1">
    <location>
        <position position="1"/>
    </location>
</feature>
<evidence type="ECO:0008006" key="3">
    <source>
        <dbReference type="Google" id="ProtNLM"/>
    </source>
</evidence>
<organism evidence="1 2">
    <name type="scientific">Candidatus Hakubella thermalkaliphila</name>
    <dbReference type="NCBI Taxonomy" id="2754717"/>
    <lineage>
        <taxon>Bacteria</taxon>
        <taxon>Bacillati</taxon>
        <taxon>Actinomycetota</taxon>
        <taxon>Actinomycetota incertae sedis</taxon>
        <taxon>Candidatus Hakubellales</taxon>
        <taxon>Candidatus Hakubellaceae</taxon>
        <taxon>Candidatus Hakubella</taxon>
    </lineage>
</organism>
<proteinExistence type="predicted"/>
<dbReference type="InterPro" id="IPR023614">
    <property type="entry name" value="Porin_dom_sf"/>
</dbReference>
<evidence type="ECO:0000313" key="2">
    <source>
        <dbReference type="Proteomes" id="UP000568877"/>
    </source>
</evidence>
<name>A0A6V8PKV9_9ACTN</name>
<dbReference type="EMBL" id="BLSA01000189">
    <property type="protein sequence ID" value="GFP32898.1"/>
    <property type="molecule type" value="Genomic_DNA"/>
</dbReference>
<gene>
    <name evidence="1" type="ORF">HKBW3S42_01205</name>
</gene>
<dbReference type="AlphaFoldDB" id="A0A6V8PKV9"/>
<dbReference type="Proteomes" id="UP000568877">
    <property type="component" value="Unassembled WGS sequence"/>
</dbReference>
<comment type="caution">
    <text evidence="1">The sequence shown here is derived from an EMBL/GenBank/DDBJ whole genome shotgun (WGS) entry which is preliminary data.</text>
</comment>
<accession>A0A6V8PKV9</accession>
<protein>
    <recommendedName>
        <fullName evidence="3">Porin domain-containing protein</fullName>
    </recommendedName>
</protein>
<sequence length="95" mass="10673">YSNLLTYDTVSFGVCVVYMITPETMLNLGYSDLTRKYDDPCGIKTKSHTISACVAHKIVKKVYVNVGYGRQFNDSNVSNTDHNNNIYTLGVTFSF</sequence>
<evidence type="ECO:0000313" key="1">
    <source>
        <dbReference type="EMBL" id="GFP32898.1"/>
    </source>
</evidence>
<reference evidence="1 2" key="1">
    <citation type="journal article" date="2020" name="Front. Microbiol.">
        <title>Single-cell genomics of novel Actinobacteria with the Wood-Ljungdahl pathway discovered in a serpentinizing system.</title>
        <authorList>
            <person name="Merino N."/>
            <person name="Kawai M."/>
            <person name="Boyd E.S."/>
            <person name="Colman D.R."/>
            <person name="McGlynn S.E."/>
            <person name="Nealson K.H."/>
            <person name="Kurokawa K."/>
            <person name="Hongoh Y."/>
        </authorList>
    </citation>
    <scope>NUCLEOTIDE SEQUENCE [LARGE SCALE GENOMIC DNA]</scope>
    <source>
        <strain evidence="1 2">S42</strain>
    </source>
</reference>
<dbReference type="Gene3D" id="2.40.160.10">
    <property type="entry name" value="Porin"/>
    <property type="match status" value="1"/>
</dbReference>
<dbReference type="SUPFAM" id="SSF56935">
    <property type="entry name" value="Porins"/>
    <property type="match status" value="1"/>
</dbReference>